<proteinExistence type="predicted"/>
<dbReference type="Pfam" id="PF17932">
    <property type="entry name" value="TetR_C_24"/>
    <property type="match status" value="1"/>
</dbReference>
<reference evidence="5 6" key="1">
    <citation type="submission" date="2021-01" db="EMBL/GenBank/DDBJ databases">
        <title>Genomic Encyclopedia of Type Strains, Phase IV (KMG-IV): sequencing the most valuable type-strain genomes for metagenomic binning, comparative biology and taxonomic classification.</title>
        <authorList>
            <person name="Goeker M."/>
        </authorList>
    </citation>
    <scope>NUCLEOTIDE SEQUENCE [LARGE SCALE GENOMIC DNA]</scope>
    <source>
        <strain evidence="5 6">DSM 104297</strain>
    </source>
</reference>
<evidence type="ECO:0000256" key="1">
    <source>
        <dbReference type="ARBA" id="ARBA00022491"/>
    </source>
</evidence>
<dbReference type="PANTHER" id="PTHR43479:SF11">
    <property type="entry name" value="ACREF_ENVCD OPERON REPRESSOR-RELATED"/>
    <property type="match status" value="1"/>
</dbReference>
<dbReference type="Gene3D" id="1.10.357.10">
    <property type="entry name" value="Tetracycline Repressor, domain 2"/>
    <property type="match status" value="1"/>
</dbReference>
<dbReference type="PRINTS" id="PR00455">
    <property type="entry name" value="HTHTETR"/>
</dbReference>
<evidence type="ECO:0000259" key="4">
    <source>
        <dbReference type="PROSITE" id="PS50977"/>
    </source>
</evidence>
<evidence type="ECO:0000256" key="3">
    <source>
        <dbReference type="PROSITE-ProRule" id="PRU00335"/>
    </source>
</evidence>
<dbReference type="PANTHER" id="PTHR43479">
    <property type="entry name" value="ACREF/ENVCD OPERON REPRESSOR-RELATED"/>
    <property type="match status" value="1"/>
</dbReference>
<name>A0ABS2QX19_9BACI</name>
<dbReference type="Proteomes" id="UP000809829">
    <property type="component" value="Unassembled WGS sequence"/>
</dbReference>
<dbReference type="EMBL" id="JAFBFC010000004">
    <property type="protein sequence ID" value="MBM7703743.1"/>
    <property type="molecule type" value="Genomic_DNA"/>
</dbReference>
<dbReference type="InterPro" id="IPR036271">
    <property type="entry name" value="Tet_transcr_reg_TetR-rel_C_sf"/>
</dbReference>
<dbReference type="InterPro" id="IPR009057">
    <property type="entry name" value="Homeodomain-like_sf"/>
</dbReference>
<comment type="caution">
    <text evidence="5">The sequence shown here is derived from an EMBL/GenBank/DDBJ whole genome shotgun (WGS) entry which is preliminary data.</text>
</comment>
<evidence type="ECO:0000256" key="2">
    <source>
        <dbReference type="ARBA" id="ARBA00023125"/>
    </source>
</evidence>
<evidence type="ECO:0000313" key="6">
    <source>
        <dbReference type="Proteomes" id="UP000809829"/>
    </source>
</evidence>
<sequence>MKNKLTEKSIELFERRGFSETSIQDIVDALGVTKGTFYYYFSSKEELLMNIHLRYIDEMLKQQEDILLNDAKSCKEKIFDMVYMLIRHIKTDGSSAKVFFREMKNLSEERLNEIIEKRDLFRFNIEQIVIKGIETGEFRSDLNPSIVTFGMLGMANWSYQWFNPNGSMTDEEVSEMFIDIMLKGIEQQQ</sequence>
<protein>
    <submittedName>
        <fullName evidence="5">AcrR family transcriptional regulator</fullName>
    </submittedName>
</protein>
<keyword evidence="2 3" id="KW-0238">DNA-binding</keyword>
<evidence type="ECO:0000313" key="5">
    <source>
        <dbReference type="EMBL" id="MBM7703743.1"/>
    </source>
</evidence>
<keyword evidence="6" id="KW-1185">Reference proteome</keyword>
<dbReference type="InterPro" id="IPR023772">
    <property type="entry name" value="DNA-bd_HTH_TetR-type_CS"/>
</dbReference>
<dbReference type="Gene3D" id="1.10.10.60">
    <property type="entry name" value="Homeodomain-like"/>
    <property type="match status" value="1"/>
</dbReference>
<dbReference type="SUPFAM" id="SSF46689">
    <property type="entry name" value="Homeodomain-like"/>
    <property type="match status" value="1"/>
</dbReference>
<dbReference type="PROSITE" id="PS50977">
    <property type="entry name" value="HTH_TETR_2"/>
    <property type="match status" value="1"/>
</dbReference>
<accession>A0ABS2QX19</accession>
<dbReference type="Pfam" id="PF00440">
    <property type="entry name" value="TetR_N"/>
    <property type="match status" value="1"/>
</dbReference>
<gene>
    <name evidence="5" type="ORF">JOC83_002592</name>
</gene>
<dbReference type="InterPro" id="IPR041490">
    <property type="entry name" value="KstR2_TetR_C"/>
</dbReference>
<feature type="DNA-binding region" description="H-T-H motif" evidence="3">
    <location>
        <begin position="22"/>
        <end position="41"/>
    </location>
</feature>
<feature type="domain" description="HTH tetR-type" evidence="4">
    <location>
        <begin position="1"/>
        <end position="59"/>
    </location>
</feature>
<keyword evidence="1" id="KW-0678">Repressor</keyword>
<dbReference type="SUPFAM" id="SSF48498">
    <property type="entry name" value="Tetracyclin repressor-like, C-terminal domain"/>
    <property type="match status" value="1"/>
</dbReference>
<organism evidence="5 6">
    <name type="scientific">Priestia iocasae</name>
    <dbReference type="NCBI Taxonomy" id="2291674"/>
    <lineage>
        <taxon>Bacteria</taxon>
        <taxon>Bacillati</taxon>
        <taxon>Bacillota</taxon>
        <taxon>Bacilli</taxon>
        <taxon>Bacillales</taxon>
        <taxon>Bacillaceae</taxon>
        <taxon>Priestia</taxon>
    </lineage>
</organism>
<dbReference type="PROSITE" id="PS01081">
    <property type="entry name" value="HTH_TETR_1"/>
    <property type="match status" value="1"/>
</dbReference>
<dbReference type="InterPro" id="IPR001647">
    <property type="entry name" value="HTH_TetR"/>
</dbReference>
<dbReference type="InterPro" id="IPR050624">
    <property type="entry name" value="HTH-type_Tx_Regulator"/>
</dbReference>
<dbReference type="RefSeq" id="WP_205187692.1">
    <property type="nucleotide sequence ID" value="NZ_JAFBFC010000004.1"/>
</dbReference>